<dbReference type="PANTHER" id="PTHR33406">
    <property type="entry name" value="MEMBRANE PROTEIN MJ1562-RELATED"/>
    <property type="match status" value="1"/>
</dbReference>
<keyword evidence="10" id="KW-1185">Reference proteome</keyword>
<feature type="compositionally biased region" description="Low complexity" evidence="6">
    <location>
        <begin position="272"/>
        <end position="294"/>
    </location>
</feature>
<evidence type="ECO:0000256" key="3">
    <source>
        <dbReference type="ARBA" id="ARBA00022692"/>
    </source>
</evidence>
<dbReference type="PANTHER" id="PTHR33406:SF13">
    <property type="entry name" value="MEMBRANE PROTEIN YDFJ"/>
    <property type="match status" value="1"/>
</dbReference>
<dbReference type="Gene3D" id="1.20.1640.10">
    <property type="entry name" value="Multidrug efflux transporter AcrB transmembrane domain"/>
    <property type="match status" value="1"/>
</dbReference>
<organism evidence="9 10">
    <name type="scientific">Microbacterium sorbitolivorans</name>
    <dbReference type="NCBI Taxonomy" id="1867410"/>
    <lineage>
        <taxon>Bacteria</taxon>
        <taxon>Bacillati</taxon>
        <taxon>Actinomycetota</taxon>
        <taxon>Actinomycetes</taxon>
        <taxon>Micrococcales</taxon>
        <taxon>Microbacteriaceae</taxon>
        <taxon>Microbacterium</taxon>
    </lineage>
</organism>
<feature type="domain" description="Membrane transport protein MMPL" evidence="8">
    <location>
        <begin position="14"/>
        <end position="204"/>
    </location>
</feature>
<dbReference type="Proteomes" id="UP000253508">
    <property type="component" value="Unassembled WGS sequence"/>
</dbReference>
<dbReference type="Pfam" id="PF03176">
    <property type="entry name" value="MMPL"/>
    <property type="match status" value="1"/>
</dbReference>
<protein>
    <recommendedName>
        <fullName evidence="8">Membrane transport protein MMPL domain-containing protein</fullName>
    </recommendedName>
</protein>
<feature type="transmembrane region" description="Helical" evidence="7">
    <location>
        <begin position="34"/>
        <end position="54"/>
    </location>
</feature>
<dbReference type="InterPro" id="IPR050545">
    <property type="entry name" value="Mycobact_MmpL"/>
</dbReference>
<comment type="caution">
    <text evidence="9">The sequence shown here is derived from an EMBL/GenBank/DDBJ whole genome shotgun (WGS) entry which is preliminary data.</text>
</comment>
<feature type="compositionally biased region" description="Polar residues" evidence="6">
    <location>
        <begin position="309"/>
        <end position="318"/>
    </location>
</feature>
<dbReference type="OrthoDB" id="7051771at2"/>
<feature type="transmembrane region" description="Helical" evidence="7">
    <location>
        <begin position="6"/>
        <end position="27"/>
    </location>
</feature>
<feature type="transmembrane region" description="Helical" evidence="7">
    <location>
        <begin position="101"/>
        <end position="125"/>
    </location>
</feature>
<evidence type="ECO:0000256" key="5">
    <source>
        <dbReference type="ARBA" id="ARBA00023136"/>
    </source>
</evidence>
<dbReference type="RefSeq" id="WP_114116990.1">
    <property type="nucleotide sequence ID" value="NZ_BMHU01000004.1"/>
</dbReference>
<dbReference type="EMBL" id="QORO01000001">
    <property type="protein sequence ID" value="RCK61889.1"/>
    <property type="molecule type" value="Genomic_DNA"/>
</dbReference>
<evidence type="ECO:0000256" key="2">
    <source>
        <dbReference type="ARBA" id="ARBA00022475"/>
    </source>
</evidence>
<dbReference type="SUPFAM" id="SSF82866">
    <property type="entry name" value="Multidrug efflux transporter AcrB transmembrane domain"/>
    <property type="match status" value="1"/>
</dbReference>
<evidence type="ECO:0000256" key="1">
    <source>
        <dbReference type="ARBA" id="ARBA00004651"/>
    </source>
</evidence>
<dbReference type="GO" id="GO:0005886">
    <property type="term" value="C:plasma membrane"/>
    <property type="evidence" value="ECO:0007669"/>
    <property type="project" value="UniProtKB-SubCell"/>
</dbReference>
<feature type="region of interest" description="Disordered" evidence="6">
    <location>
        <begin position="266"/>
        <end position="318"/>
    </location>
</feature>
<evidence type="ECO:0000313" key="9">
    <source>
        <dbReference type="EMBL" id="RCK61889.1"/>
    </source>
</evidence>
<gene>
    <name evidence="9" type="ORF">DTO57_04550</name>
</gene>
<evidence type="ECO:0000259" key="8">
    <source>
        <dbReference type="Pfam" id="PF03176"/>
    </source>
</evidence>
<dbReference type="AlphaFoldDB" id="A0A367Y8D8"/>
<proteinExistence type="predicted"/>
<dbReference type="InterPro" id="IPR004869">
    <property type="entry name" value="MMPL_dom"/>
</dbReference>
<keyword evidence="3 7" id="KW-0812">Transmembrane</keyword>
<feature type="transmembrane region" description="Helical" evidence="7">
    <location>
        <begin position="131"/>
        <end position="156"/>
    </location>
</feature>
<keyword evidence="5 7" id="KW-0472">Membrane</keyword>
<name>A0A367Y8D8_9MICO</name>
<feature type="transmembrane region" description="Helical" evidence="7">
    <location>
        <begin position="194"/>
        <end position="214"/>
    </location>
</feature>
<reference evidence="9 10" key="1">
    <citation type="submission" date="2018-07" db="EMBL/GenBank/DDBJ databases">
        <title>Microbacterium endoborsara sp. nov., a novel actinobacterium isolated from Borszczowia aralocaspica.</title>
        <authorList>
            <person name="An D."/>
        </authorList>
    </citation>
    <scope>NUCLEOTIDE SEQUENCE [LARGE SCALE GENOMIC DNA]</scope>
    <source>
        <strain evidence="9 10">C1.15228</strain>
    </source>
</reference>
<feature type="transmembrane region" description="Helical" evidence="7">
    <location>
        <begin position="60"/>
        <end position="80"/>
    </location>
</feature>
<evidence type="ECO:0000256" key="4">
    <source>
        <dbReference type="ARBA" id="ARBA00022989"/>
    </source>
</evidence>
<evidence type="ECO:0000256" key="7">
    <source>
        <dbReference type="SAM" id="Phobius"/>
    </source>
</evidence>
<sequence length="318" mass="32828">MAVEGAGSHAGGAGDVLVAAIVLFLILRTLLGITLPFLSTFLGVGVSSLAALSFSGVVEFTTFTPILGMMLGLAVGIDYSRFIINRHRTQLKRGVGLVPSIGLANGTSGHAVVFAGATVIIALLALNVTGIPLLVLMGSVGAVSVAVAIAIAIAIATMLPPALRSIVGFRILSRSERGTIGRPATQSVPNTPMLTWRAITTAIVGVVALGVMALPASQMRLGLPTGSAEAPDSTQYLAYSTIADEFGAGQNDPLLVVANLSEPIADDEVTGPRSRSFRPSRSTRTSPATRVRTSTSRRRSRPSCRSISLWPSGSPCLS</sequence>
<evidence type="ECO:0000313" key="10">
    <source>
        <dbReference type="Proteomes" id="UP000253508"/>
    </source>
</evidence>
<comment type="subcellular location">
    <subcellularLocation>
        <location evidence="1">Cell membrane</location>
        <topology evidence="1">Multi-pass membrane protein</topology>
    </subcellularLocation>
</comment>
<evidence type="ECO:0000256" key="6">
    <source>
        <dbReference type="SAM" id="MobiDB-lite"/>
    </source>
</evidence>
<accession>A0A367Y8D8</accession>
<keyword evidence="4 7" id="KW-1133">Transmembrane helix</keyword>
<keyword evidence="2" id="KW-1003">Cell membrane</keyword>